<accession>X0L5V7</accession>
<feature type="region of interest" description="Disordered" evidence="1">
    <location>
        <begin position="1065"/>
        <end position="1090"/>
    </location>
</feature>
<feature type="compositionally biased region" description="Pro residues" evidence="1">
    <location>
        <begin position="769"/>
        <end position="781"/>
    </location>
</feature>
<feature type="compositionally biased region" description="Basic and acidic residues" evidence="1">
    <location>
        <begin position="69"/>
        <end position="84"/>
    </location>
</feature>
<feature type="compositionally biased region" description="Basic residues" evidence="1">
    <location>
        <begin position="728"/>
        <end position="744"/>
    </location>
</feature>
<feature type="compositionally biased region" description="Basic residues" evidence="1">
    <location>
        <begin position="534"/>
        <end position="547"/>
    </location>
</feature>
<feature type="region of interest" description="Disordered" evidence="1">
    <location>
        <begin position="453"/>
        <end position="495"/>
    </location>
</feature>
<dbReference type="PANTHER" id="PTHR35487">
    <property type="entry name" value="DUF3824 DOMAIN-CONTAINING PROTEIN"/>
    <property type="match status" value="1"/>
</dbReference>
<feature type="compositionally biased region" description="Pro residues" evidence="1">
    <location>
        <begin position="119"/>
        <end position="130"/>
    </location>
</feature>
<feature type="region of interest" description="Disordered" evidence="1">
    <location>
        <begin position="40"/>
        <end position="139"/>
    </location>
</feature>
<feature type="compositionally biased region" description="Low complexity" evidence="1">
    <location>
        <begin position="477"/>
        <end position="487"/>
    </location>
</feature>
<gene>
    <name evidence="2" type="ORF">FOTG_15351</name>
</gene>
<reference evidence="2" key="1">
    <citation type="submission" date="2011-11" db="EMBL/GenBank/DDBJ databases">
        <title>The Genome Sequence of Fusarium oxysporum Cotton.</title>
        <authorList>
            <consortium name="The Broad Institute Genome Sequencing Platform"/>
            <person name="Ma L.-J."/>
            <person name="Gale L.R."/>
            <person name="Schwartz D.C."/>
            <person name="Zhou S."/>
            <person name="Corby-Kistler H."/>
            <person name="Young S.K."/>
            <person name="Zeng Q."/>
            <person name="Gargeya S."/>
            <person name="Fitzgerald M."/>
            <person name="Haas B."/>
            <person name="Abouelleil A."/>
            <person name="Alvarado L."/>
            <person name="Arachchi H.M."/>
            <person name="Berlin A."/>
            <person name="Brown A."/>
            <person name="Chapman S.B."/>
            <person name="Chen Z."/>
            <person name="Dunbar C."/>
            <person name="Freedman E."/>
            <person name="Gearin G."/>
            <person name="Goldberg J."/>
            <person name="Griggs A."/>
            <person name="Gujja S."/>
            <person name="Heiman D."/>
            <person name="Howarth C."/>
            <person name="Larson L."/>
            <person name="Lui A."/>
            <person name="MacDonald P.J.P."/>
            <person name="Montmayeur A."/>
            <person name="Murphy C."/>
            <person name="Neiman D."/>
            <person name="Pearson M."/>
            <person name="Priest M."/>
            <person name="Roberts A."/>
            <person name="Saif S."/>
            <person name="Shea T."/>
            <person name="Shenoy N."/>
            <person name="Sisk P."/>
            <person name="Stolte C."/>
            <person name="Sykes S."/>
            <person name="Wortman J."/>
            <person name="Nusbaum C."/>
            <person name="Birren B."/>
        </authorList>
    </citation>
    <scope>NUCLEOTIDE SEQUENCE [LARGE SCALE GENOMIC DNA]</scope>
    <source>
        <strain evidence="2">25433</strain>
    </source>
</reference>
<feature type="compositionally biased region" description="Basic and acidic residues" evidence="1">
    <location>
        <begin position="94"/>
        <end position="118"/>
    </location>
</feature>
<evidence type="ECO:0000313" key="2">
    <source>
        <dbReference type="EMBL" id="EXM16346.1"/>
    </source>
</evidence>
<feature type="compositionally biased region" description="Basic and acidic residues" evidence="1">
    <location>
        <begin position="262"/>
        <end position="277"/>
    </location>
</feature>
<protein>
    <recommendedName>
        <fullName evidence="3">DUF3824 domain-containing protein</fullName>
    </recommendedName>
</protein>
<evidence type="ECO:0008006" key="3">
    <source>
        <dbReference type="Google" id="ProtNLM"/>
    </source>
</evidence>
<feature type="compositionally biased region" description="Basic residues" evidence="1">
    <location>
        <begin position="588"/>
        <end position="602"/>
    </location>
</feature>
<feature type="compositionally biased region" description="Pro residues" evidence="1">
    <location>
        <begin position="821"/>
        <end position="844"/>
    </location>
</feature>
<dbReference type="AlphaFoldDB" id="X0L5V7"/>
<feature type="compositionally biased region" description="Basic and acidic residues" evidence="1">
    <location>
        <begin position="863"/>
        <end position="873"/>
    </location>
</feature>
<feature type="compositionally biased region" description="Basic residues" evidence="1">
    <location>
        <begin position="512"/>
        <end position="522"/>
    </location>
</feature>
<feature type="compositionally biased region" description="Basic and acidic residues" evidence="1">
    <location>
        <begin position="691"/>
        <end position="727"/>
    </location>
</feature>
<organism evidence="2">
    <name type="scientific">Fusarium oxysporum f. sp. vasinfectum 25433</name>
    <dbReference type="NCBI Taxonomy" id="1089449"/>
    <lineage>
        <taxon>Eukaryota</taxon>
        <taxon>Fungi</taxon>
        <taxon>Dikarya</taxon>
        <taxon>Ascomycota</taxon>
        <taxon>Pezizomycotina</taxon>
        <taxon>Sordariomycetes</taxon>
        <taxon>Hypocreomycetidae</taxon>
        <taxon>Hypocreales</taxon>
        <taxon>Nectriaceae</taxon>
        <taxon>Fusarium</taxon>
        <taxon>Fusarium oxysporum species complex</taxon>
    </lineage>
</organism>
<feature type="compositionally biased region" description="Low complexity" evidence="1">
    <location>
        <begin position="551"/>
        <end position="560"/>
    </location>
</feature>
<feature type="compositionally biased region" description="Basic residues" evidence="1">
    <location>
        <begin position="278"/>
        <end position="288"/>
    </location>
</feature>
<feature type="compositionally biased region" description="Basic residues" evidence="1">
    <location>
        <begin position="1080"/>
        <end position="1090"/>
    </location>
</feature>
<dbReference type="EMBL" id="KK035222">
    <property type="protein sequence ID" value="EXM16346.1"/>
    <property type="molecule type" value="Genomic_DNA"/>
</dbReference>
<feature type="compositionally biased region" description="Basic residues" evidence="1">
    <location>
        <begin position="561"/>
        <end position="571"/>
    </location>
</feature>
<name>X0L5V7_FUSOX</name>
<reference evidence="2" key="2">
    <citation type="submission" date="2014-03" db="EMBL/GenBank/DDBJ databases">
        <title>The Genome Annotation of Fusarium oxysporum Cotton.</title>
        <authorList>
            <consortium name="The Broad Institute Genomics Platform"/>
            <person name="Ma L.-J."/>
            <person name="Corby-Kistler H."/>
            <person name="Broz K."/>
            <person name="Gale L.R."/>
            <person name="Jonkers W."/>
            <person name="O'Donnell K."/>
            <person name="Ploetz R."/>
            <person name="Steinberg C."/>
            <person name="Schwartz D.C."/>
            <person name="VanEtten H."/>
            <person name="Zhou S."/>
            <person name="Young S.K."/>
            <person name="Zeng Q."/>
            <person name="Gargeya S."/>
            <person name="Fitzgerald M."/>
            <person name="Abouelleil A."/>
            <person name="Alvarado L."/>
            <person name="Chapman S.B."/>
            <person name="Gainer-Dewar J."/>
            <person name="Goldberg J."/>
            <person name="Griggs A."/>
            <person name="Gujja S."/>
            <person name="Hansen M."/>
            <person name="Howarth C."/>
            <person name="Imamovic A."/>
            <person name="Ireland A."/>
            <person name="Larimer J."/>
            <person name="McCowan C."/>
            <person name="Murphy C."/>
            <person name="Pearson M."/>
            <person name="Poon T.W."/>
            <person name="Priest M."/>
            <person name="Roberts A."/>
            <person name="Saif S."/>
            <person name="Shea T."/>
            <person name="Sykes S."/>
            <person name="Wortman J."/>
            <person name="Nusbaum C."/>
            <person name="Birren B."/>
        </authorList>
    </citation>
    <scope>NUCLEOTIDE SEQUENCE</scope>
    <source>
        <strain evidence="2">25433</strain>
    </source>
</reference>
<sequence>MGDVYRESRVYRERDWERDDGSSDDERYRKTTIRRYKVAPSRSDRFERGSEFDDGRSHFSRYGRSSGDLAEHDRRSFVPDRPRSAFEGAPSHASFHEDRGRDTAPRSYVYEKETERETYPPPPPPMPMPAPSQVGDRSRAPAFVETKEVERDWDRRSRFDALFDDDVKVENQMVRTERRDNGEYRVEKRVEEHIDDTHGCDVERYRKETEYYTPYDPPPPPAPVIIRQRAPEPQKIIVQEAPPPAPVIVSPRQQQQPGVVVIREREPERQQVVVRREHREHRHEHRHRPSEEEYYYRHEHRDSRGDRDYAIERYDRRRRDHGYHSDDDDYYVRRKVIRRREGSESPHHKRHLAEGALAGAGVTALLNSRRDSYGELPENRGRKVIAGAALGALGTEALRRARSAYGDRWHGDDESPDRSSRLKQGLGIAAVALAAAGAAKYYQSNKIEKEEAIRGRSRRRGYYSDDYSRSRSRSIIRKTTTTKSTSRGSRRRSLSTAAKAALGTVAAAGIAKHIRNRSKSSRGRSSSRSSSSRSRSRSRSRSKSRLRRGAEIAGAAVAAKAAHHVWKKRKEKKDGSDSSSDDEYYRRGPSRSRSRSRSKARSIRSERGTDPELGPVVEYGTDPLATQPLASTSRGYESEAEARRRRRRRRDRRRRDRSRSASSAGSDNNRKRSRSRLGAAAAAGAAALGIKEYKDKKDREKREQRSRERRLELEREREREDERDRRGRATRSPSRSRSRSRSRKRFDDYDDRRPRSRSPPMASGGAGFPPYPMDPTPPPGNPYTNIPDRSSDFQPYVPQDYTGYPPPPPGPPRGLSTGPANYPPPGPPGPPPPPPGPPGPPPAGGPRAPDNVSNPVHNLGSRGLDEGASDRAGRVVGTGEETEADSTTDSLDSSDEGQPAKSVVFGPLSPKSSMTMRRHREETAAKEEKERQEQEAHDLLQGLVPARPRSKSTPPAMEMDDYFGQRRRHRDDDSSSDEPVEELPDRFDRQGRPLDGRSSRSRGWTRRQGDFQYKPRHRDDWDIKGAWQVAGTDSQAVDQLVRGVTGALEGKGGWLGLIGNILGGLQEPEQREAIEDGGHERRRRRRRHRD</sequence>
<feature type="compositionally biased region" description="Low complexity" evidence="1">
    <location>
        <begin position="523"/>
        <end position="533"/>
    </location>
</feature>
<feature type="region of interest" description="Disordered" evidence="1">
    <location>
        <begin position="243"/>
        <end position="303"/>
    </location>
</feature>
<feature type="region of interest" description="Disordered" evidence="1">
    <location>
        <begin position="508"/>
        <end position="1018"/>
    </location>
</feature>
<dbReference type="OrthoDB" id="3561737at2759"/>
<feature type="compositionally biased region" description="Low complexity" evidence="1">
    <location>
        <begin position="677"/>
        <end position="689"/>
    </location>
</feature>
<feature type="compositionally biased region" description="Basic and acidic residues" evidence="1">
    <location>
        <begin position="983"/>
        <end position="998"/>
    </location>
</feature>
<proteinExistence type="predicted"/>
<evidence type="ECO:0000256" key="1">
    <source>
        <dbReference type="SAM" id="MobiDB-lite"/>
    </source>
</evidence>
<feature type="compositionally biased region" description="Basic and acidic residues" evidence="1">
    <location>
        <begin position="1068"/>
        <end position="1079"/>
    </location>
</feature>
<feature type="compositionally biased region" description="Basic residues" evidence="1">
    <location>
        <begin position="643"/>
        <end position="657"/>
    </location>
</feature>
<feature type="compositionally biased region" description="Basic and acidic residues" evidence="1">
    <location>
        <begin position="289"/>
        <end position="303"/>
    </location>
</feature>
<dbReference type="Proteomes" id="UP000030701">
    <property type="component" value="Unassembled WGS sequence"/>
</dbReference>
<dbReference type="PANTHER" id="PTHR35487:SF1">
    <property type="entry name" value="DUF3824 DOMAIN-CONTAINING PROTEIN"/>
    <property type="match status" value="1"/>
</dbReference>
<feature type="compositionally biased region" description="Basic and acidic residues" evidence="1">
    <location>
        <begin position="919"/>
        <end position="938"/>
    </location>
</feature>
<feature type="compositionally biased region" description="Basic and acidic residues" evidence="1">
    <location>
        <begin position="42"/>
        <end position="57"/>
    </location>
</feature>